<feature type="transmembrane region" description="Helical" evidence="8">
    <location>
        <begin position="99"/>
        <end position="122"/>
    </location>
</feature>
<evidence type="ECO:0000256" key="2">
    <source>
        <dbReference type="ARBA" id="ARBA00022692"/>
    </source>
</evidence>
<dbReference type="PANTHER" id="PTHR12064">
    <property type="entry name" value="METAL TRANSPORTER CNNM"/>
    <property type="match status" value="1"/>
</dbReference>
<dbReference type="GO" id="GO:0010960">
    <property type="term" value="P:magnesium ion homeostasis"/>
    <property type="evidence" value="ECO:0007669"/>
    <property type="project" value="InterPro"/>
</dbReference>
<proteinExistence type="predicted"/>
<dbReference type="InterPro" id="IPR000644">
    <property type="entry name" value="CBS_dom"/>
</dbReference>
<evidence type="ECO:0000256" key="1">
    <source>
        <dbReference type="ARBA" id="ARBA00004141"/>
    </source>
</evidence>
<sequence length="450" mass="49747">MAGSFGPTYGSYFVITEKILPVVKKQHLLLCTLLIFNAAAMEALPIFLDGLITAWGAILISVTLILLFGECLPGGSQAGLTEWLQTGGMIIPQSVCSRYGLAIGATVAPVVRILVWICYPVAYPISKLLDFLLGHGHVALFRRAELKTLVDFHGNEAGKGGELTHDETTIIAGALELSEKTASDAMSPISDTFAIDINAKLDRDLMNLILEKGHSRVPVYYEQPTNIIGLILVKNLLTIHPEDEIPVKNVTIRRIPRDRVGKVLKWDLEFKREESHAKGCDEESKGAPLGIGTLYNVWDIGVQETLPLYDILNEFQKGHSHMAVVVRQCNKMEEQSSNKSPADNSVKDVKVDIDGEKPASAQEKSLKNKRGLQKWKSFPNSANNSYRSGTPRSKKWARDIYSDILQIDGSPLSKLAGEEEAVGIITMEDVIEELLQEEIFDETDHHFEDS</sequence>
<evidence type="ECO:0000256" key="8">
    <source>
        <dbReference type="SAM" id="Phobius"/>
    </source>
</evidence>
<evidence type="ECO:0000256" key="5">
    <source>
        <dbReference type="ARBA" id="ARBA00023136"/>
    </source>
</evidence>
<comment type="subcellular location">
    <subcellularLocation>
        <location evidence="1">Membrane</location>
        <topology evidence="1">Multi-pass membrane protein</topology>
    </subcellularLocation>
</comment>
<dbReference type="GO" id="GO:0016020">
    <property type="term" value="C:membrane"/>
    <property type="evidence" value="ECO:0007669"/>
    <property type="project" value="UniProtKB-SubCell"/>
</dbReference>
<keyword evidence="2 7" id="KW-0812">Transmembrane</keyword>
<keyword evidence="6" id="KW-0129">CBS domain</keyword>
<evidence type="ECO:0000259" key="10">
    <source>
        <dbReference type="PROSITE" id="PS51846"/>
    </source>
</evidence>
<gene>
    <name evidence="11" type="primary">CBSDUF6</name>
    <name evidence="11" type="ORF">CK203_016133</name>
</gene>
<keyword evidence="5 7" id="KW-0472">Membrane</keyword>
<name>A0A438JMQ8_VITVI</name>
<feature type="domain" description="CBS" evidence="9">
    <location>
        <begin position="186"/>
        <end position="247"/>
    </location>
</feature>
<evidence type="ECO:0000313" key="11">
    <source>
        <dbReference type="EMBL" id="RVX10217.1"/>
    </source>
</evidence>
<comment type="caution">
    <text evidence="11">The sequence shown here is derived from an EMBL/GenBank/DDBJ whole genome shotgun (WGS) entry which is preliminary data.</text>
</comment>
<dbReference type="InterPro" id="IPR045095">
    <property type="entry name" value="ACDP"/>
</dbReference>
<keyword evidence="3" id="KW-0677">Repeat</keyword>
<dbReference type="PANTHER" id="PTHR12064:SF59">
    <property type="entry name" value="CNNM TRANSMEMBRANE DOMAIN-CONTAINING PROTEIN"/>
    <property type="match status" value="1"/>
</dbReference>
<evidence type="ECO:0000313" key="12">
    <source>
        <dbReference type="Proteomes" id="UP000288805"/>
    </source>
</evidence>
<evidence type="ECO:0000256" key="6">
    <source>
        <dbReference type="PROSITE-ProRule" id="PRU00703"/>
    </source>
</evidence>
<keyword evidence="4 7" id="KW-1133">Transmembrane helix</keyword>
<dbReference type="Gene3D" id="3.10.580.10">
    <property type="entry name" value="CBS-domain"/>
    <property type="match status" value="3"/>
</dbReference>
<feature type="transmembrane region" description="Helical" evidence="8">
    <location>
        <begin position="54"/>
        <end position="72"/>
    </location>
</feature>
<dbReference type="PROSITE" id="PS51371">
    <property type="entry name" value="CBS"/>
    <property type="match status" value="1"/>
</dbReference>
<dbReference type="InterPro" id="IPR044751">
    <property type="entry name" value="Ion_transp-like_CBS"/>
</dbReference>
<evidence type="ECO:0000256" key="7">
    <source>
        <dbReference type="PROSITE-ProRule" id="PRU01193"/>
    </source>
</evidence>
<accession>A0A438JMQ8</accession>
<dbReference type="InterPro" id="IPR046342">
    <property type="entry name" value="CBS_dom_sf"/>
</dbReference>
<dbReference type="CDD" id="cd04590">
    <property type="entry name" value="CBS_pair_CorC_HlyC_assoc"/>
    <property type="match status" value="1"/>
</dbReference>
<dbReference type="AlphaFoldDB" id="A0A438JMQ8"/>
<protein>
    <submittedName>
        <fullName evidence="11">DUF21 domain-containing protein</fullName>
    </submittedName>
</protein>
<organism evidence="11 12">
    <name type="scientific">Vitis vinifera</name>
    <name type="common">Grape</name>
    <dbReference type="NCBI Taxonomy" id="29760"/>
    <lineage>
        <taxon>Eukaryota</taxon>
        <taxon>Viridiplantae</taxon>
        <taxon>Streptophyta</taxon>
        <taxon>Embryophyta</taxon>
        <taxon>Tracheophyta</taxon>
        <taxon>Spermatophyta</taxon>
        <taxon>Magnoliopsida</taxon>
        <taxon>eudicotyledons</taxon>
        <taxon>Gunneridae</taxon>
        <taxon>Pentapetalae</taxon>
        <taxon>rosids</taxon>
        <taxon>Vitales</taxon>
        <taxon>Vitaceae</taxon>
        <taxon>Viteae</taxon>
        <taxon>Vitis</taxon>
    </lineage>
</organism>
<evidence type="ECO:0000256" key="3">
    <source>
        <dbReference type="ARBA" id="ARBA00022737"/>
    </source>
</evidence>
<dbReference type="PROSITE" id="PS51846">
    <property type="entry name" value="CNNM"/>
    <property type="match status" value="1"/>
</dbReference>
<evidence type="ECO:0000256" key="4">
    <source>
        <dbReference type="ARBA" id="ARBA00022989"/>
    </source>
</evidence>
<dbReference type="Proteomes" id="UP000288805">
    <property type="component" value="Unassembled WGS sequence"/>
</dbReference>
<reference evidence="11 12" key="1">
    <citation type="journal article" date="2018" name="PLoS Genet.">
        <title>Population sequencing reveals clonal diversity and ancestral inbreeding in the grapevine cultivar Chardonnay.</title>
        <authorList>
            <person name="Roach M.J."/>
            <person name="Johnson D.L."/>
            <person name="Bohlmann J."/>
            <person name="van Vuuren H.J."/>
            <person name="Jones S.J."/>
            <person name="Pretorius I.S."/>
            <person name="Schmidt S.A."/>
            <person name="Borneman A.R."/>
        </authorList>
    </citation>
    <scope>NUCLEOTIDE SEQUENCE [LARGE SCALE GENOMIC DNA]</scope>
    <source>
        <strain evidence="12">cv. Chardonnay</strain>
        <tissue evidence="11">Leaf</tissue>
    </source>
</reference>
<dbReference type="InterPro" id="IPR002550">
    <property type="entry name" value="CNNM"/>
</dbReference>
<dbReference type="EMBL" id="QGNW01000035">
    <property type="protein sequence ID" value="RVX10217.1"/>
    <property type="molecule type" value="Genomic_DNA"/>
</dbReference>
<dbReference type="Pfam" id="PF01595">
    <property type="entry name" value="CNNM"/>
    <property type="match status" value="1"/>
</dbReference>
<evidence type="ECO:0000259" key="9">
    <source>
        <dbReference type="PROSITE" id="PS51371"/>
    </source>
</evidence>
<feature type="domain" description="CNNM transmembrane" evidence="10">
    <location>
        <begin position="1"/>
        <end position="167"/>
    </location>
</feature>
<dbReference type="SUPFAM" id="SSF54631">
    <property type="entry name" value="CBS-domain pair"/>
    <property type="match status" value="1"/>
</dbReference>